<evidence type="ECO:0000256" key="6">
    <source>
        <dbReference type="ARBA" id="ARBA00022519"/>
    </source>
</evidence>
<comment type="subunit">
    <text evidence="2">The accessory proteins ExbB and ExbD seem to form a complex with TonB.</text>
</comment>
<evidence type="ECO:0000256" key="10">
    <source>
        <dbReference type="ARBA" id="ARBA00023136"/>
    </source>
</evidence>
<dbReference type="GO" id="GO:0005886">
    <property type="term" value="C:plasma membrane"/>
    <property type="evidence" value="ECO:0007669"/>
    <property type="project" value="UniProtKB-SubCell"/>
</dbReference>
<feature type="transmembrane region" description="Helical" evidence="14">
    <location>
        <begin position="20"/>
        <end position="41"/>
    </location>
</feature>
<keyword evidence="9 14" id="KW-1133">Transmembrane helix</keyword>
<evidence type="ECO:0000256" key="11">
    <source>
        <dbReference type="ARBA" id="ARBA00024816"/>
    </source>
</evidence>
<evidence type="ECO:0000256" key="2">
    <source>
        <dbReference type="ARBA" id="ARBA00011471"/>
    </source>
</evidence>
<evidence type="ECO:0000256" key="3">
    <source>
        <dbReference type="ARBA" id="ARBA00022093"/>
    </source>
</evidence>
<keyword evidence="7 14" id="KW-0812">Transmembrane</keyword>
<dbReference type="EMBL" id="AP014569">
    <property type="protein sequence ID" value="BAO82680.1"/>
    <property type="molecule type" value="Genomic_DNA"/>
</dbReference>
<accession>A0A060NMR8</accession>
<comment type="function">
    <text evidence="11">Involved in the TonB-dependent energy-dependent transport of various receptor-bound substrates. Protects ExbD from proteolytic degradation and functionally stabilizes TonB.</text>
</comment>
<evidence type="ECO:0000313" key="16">
    <source>
        <dbReference type="EMBL" id="BAO82680.1"/>
    </source>
</evidence>
<evidence type="ECO:0000256" key="1">
    <source>
        <dbReference type="ARBA" id="ARBA00004429"/>
    </source>
</evidence>
<evidence type="ECO:0000256" key="8">
    <source>
        <dbReference type="ARBA" id="ARBA00022927"/>
    </source>
</evidence>
<evidence type="ECO:0000256" key="13">
    <source>
        <dbReference type="SAM" id="MobiDB-lite"/>
    </source>
</evidence>
<protein>
    <recommendedName>
        <fullName evidence="3">Biopolymer transport protein ExbB</fullName>
    </recommendedName>
</protein>
<evidence type="ECO:0000256" key="14">
    <source>
        <dbReference type="SAM" id="Phobius"/>
    </source>
</evidence>
<dbReference type="Proteomes" id="UP000066014">
    <property type="component" value="Chromosome"/>
</dbReference>
<keyword evidence="5" id="KW-1003">Cell membrane</keyword>
<feature type="transmembrane region" description="Helical" evidence="14">
    <location>
        <begin position="174"/>
        <end position="199"/>
    </location>
</feature>
<gene>
    <name evidence="16" type="ORF">SMCB_0452</name>
</gene>
<keyword evidence="4 12" id="KW-0813">Transport</keyword>
<dbReference type="GO" id="GO:0017038">
    <property type="term" value="P:protein import"/>
    <property type="evidence" value="ECO:0007669"/>
    <property type="project" value="TreeGrafter"/>
</dbReference>
<dbReference type="KEGG" id="cbab:SMCB_0452"/>
<dbReference type="InterPro" id="IPR002898">
    <property type="entry name" value="MotA_ExbB_proton_chnl"/>
</dbReference>
<dbReference type="InterPro" id="IPR050790">
    <property type="entry name" value="ExbB/TolQ_transport"/>
</dbReference>
<evidence type="ECO:0000259" key="15">
    <source>
        <dbReference type="Pfam" id="PF01618"/>
    </source>
</evidence>
<dbReference type="Pfam" id="PF01618">
    <property type="entry name" value="MotA_ExbB"/>
    <property type="match status" value="1"/>
</dbReference>
<reference evidence="16 17" key="1">
    <citation type="journal article" date="2014" name="Nat. Commun.">
        <title>Physiological and genomic features of highly alkaliphilic hydrogen-utilizing Betaproteobacteria from a continental serpentinizing site.</title>
        <authorList>
            <person name="Suzuki S."/>
            <person name="Kuenen J.G."/>
            <person name="Schipper K."/>
            <person name="van der Velde S."/>
            <person name="Ishii S."/>
            <person name="Wu A."/>
            <person name="Sorokin D.Y."/>
            <person name="Tenney A."/>
            <person name="Meng X.Y."/>
            <person name="Morrill P.L."/>
            <person name="Kamagata Y."/>
            <person name="Muyzer G."/>
            <person name="Nealson K.H."/>
        </authorList>
    </citation>
    <scope>NUCLEOTIDE SEQUENCE [LARGE SCALE GENOMIC DNA]</scope>
    <source>
        <strain evidence="16 17">B1</strain>
    </source>
</reference>
<dbReference type="PANTHER" id="PTHR30625">
    <property type="entry name" value="PROTEIN TOLQ"/>
    <property type="match status" value="1"/>
</dbReference>
<proteinExistence type="inferred from homology"/>
<dbReference type="OrthoDB" id="9805133at2"/>
<organism evidence="16 17">
    <name type="scientific">Serpentinimonas maccroryi</name>
    <dbReference type="NCBI Taxonomy" id="1458426"/>
    <lineage>
        <taxon>Bacteria</taxon>
        <taxon>Pseudomonadati</taxon>
        <taxon>Pseudomonadota</taxon>
        <taxon>Betaproteobacteria</taxon>
        <taxon>Burkholderiales</taxon>
        <taxon>Comamonadaceae</taxon>
        <taxon>Serpentinimonas</taxon>
    </lineage>
</organism>
<evidence type="ECO:0000256" key="5">
    <source>
        <dbReference type="ARBA" id="ARBA00022475"/>
    </source>
</evidence>
<evidence type="ECO:0000256" key="7">
    <source>
        <dbReference type="ARBA" id="ARBA00022692"/>
    </source>
</evidence>
<keyword evidence="8 12" id="KW-0653">Protein transport</keyword>
<evidence type="ECO:0000256" key="9">
    <source>
        <dbReference type="ARBA" id="ARBA00022989"/>
    </source>
</evidence>
<evidence type="ECO:0000256" key="12">
    <source>
        <dbReference type="RuleBase" id="RU004057"/>
    </source>
</evidence>
<feature type="transmembrane region" description="Helical" evidence="14">
    <location>
        <begin position="131"/>
        <end position="154"/>
    </location>
</feature>
<sequence length="253" mass="26928">METHFGLAYVWHQGDWVIRGTALALLGMSIATWVVIVLKALHLRQLRARAQLLESFWHSKDFAEGLNKLGPDGHNPFYLLALQGREATSHILHLDGTPTRQLHDNLDVSDWVTRSLRNALDDSSARLQSGLAILASIGSTAPYVGLFGTVWKIYHALVGIGAGGGATIDQVAGPIGAALIMTALGLVVAIPAVLGYNALLRGNKAILHRLNRFAHDLHAYFVTGHRVASNRPGAAAPSSAPSSAPATAPACPH</sequence>
<comment type="subcellular location">
    <subcellularLocation>
        <location evidence="1">Cell inner membrane</location>
        <topology evidence="1">Multi-pass membrane protein</topology>
    </subcellularLocation>
    <subcellularLocation>
        <location evidence="12">Membrane</location>
        <topology evidence="12">Multi-pass membrane protein</topology>
    </subcellularLocation>
</comment>
<evidence type="ECO:0000256" key="4">
    <source>
        <dbReference type="ARBA" id="ARBA00022448"/>
    </source>
</evidence>
<name>A0A060NMR8_9BURK</name>
<dbReference type="HOGENOM" id="CLU_053325_2_0_4"/>
<keyword evidence="10 14" id="KW-0472">Membrane</keyword>
<feature type="region of interest" description="Disordered" evidence="13">
    <location>
        <begin position="232"/>
        <end position="253"/>
    </location>
</feature>
<keyword evidence="6" id="KW-0997">Cell inner membrane</keyword>
<feature type="domain" description="MotA/TolQ/ExbB proton channel" evidence="15">
    <location>
        <begin position="104"/>
        <end position="210"/>
    </location>
</feature>
<dbReference type="PANTHER" id="PTHR30625:SF14">
    <property type="entry name" value="BIOPOLYMER TRANSPORT PROTEIN EXBB"/>
    <property type="match status" value="1"/>
</dbReference>
<comment type="similarity">
    <text evidence="12">Belongs to the exbB/tolQ family.</text>
</comment>
<dbReference type="STRING" id="1458426.SMCB_0452"/>
<keyword evidence="17" id="KW-1185">Reference proteome</keyword>
<dbReference type="RefSeq" id="WP_045534748.1">
    <property type="nucleotide sequence ID" value="NZ_AP014569.1"/>
</dbReference>
<evidence type="ECO:0000313" key="17">
    <source>
        <dbReference type="Proteomes" id="UP000066014"/>
    </source>
</evidence>
<dbReference type="AlphaFoldDB" id="A0A060NMR8"/>